<protein>
    <submittedName>
        <fullName evidence="3">Crotonase/enoyl-CoA hydratase family protein</fullName>
    </submittedName>
</protein>
<dbReference type="InterPro" id="IPR018376">
    <property type="entry name" value="Enoyl-CoA_hyd/isom_CS"/>
</dbReference>
<dbReference type="InterPro" id="IPR001753">
    <property type="entry name" value="Enoyl-CoA_hydra/iso"/>
</dbReference>
<dbReference type="SUPFAM" id="SSF52096">
    <property type="entry name" value="ClpP/crotonase"/>
    <property type="match status" value="1"/>
</dbReference>
<sequence>MTKSLNSTFFAVSVMDGVAHIEMDNAAKANSMTPAFWEDLPRIAADLDSDPGVRCVVLSGRGKHFTAGMDLAAFQGIMELTGKEPGRAAYAMRKLVLSLQASLSALEEMRVPVIAAIHGACLGGGIDLITACDIRLCTADTSFGIEEINIGMAADVGTLQRMPKLMAPGVVRELAYTGRRFSADEAKGWGIVNAIHADRDAVIAAALDMAQTIAARSPLAIAGIKQSVTFVRDHSVADGLDQIATWNAGMLRPDDLTRAMGAKMKQQQALFDDLLKDAG</sequence>
<dbReference type="PROSITE" id="PS00166">
    <property type="entry name" value="ENOYL_COA_HYDRATASE"/>
    <property type="match status" value="1"/>
</dbReference>
<proteinExistence type="inferred from homology"/>
<evidence type="ECO:0000313" key="4">
    <source>
        <dbReference type="Proteomes" id="UP001165396"/>
    </source>
</evidence>
<dbReference type="Proteomes" id="UP001165396">
    <property type="component" value="Unassembled WGS sequence"/>
</dbReference>
<name>A0ABT1YY98_9RHOB</name>
<comment type="similarity">
    <text evidence="1 2">Belongs to the enoyl-CoA hydratase/isomerase family.</text>
</comment>
<comment type="caution">
    <text evidence="3">The sequence shown here is derived from an EMBL/GenBank/DDBJ whole genome shotgun (WGS) entry which is preliminary data.</text>
</comment>
<dbReference type="Gene3D" id="1.10.12.10">
    <property type="entry name" value="Lyase 2-enoyl-coa Hydratase, Chain A, domain 2"/>
    <property type="match status" value="1"/>
</dbReference>
<dbReference type="InterPro" id="IPR045002">
    <property type="entry name" value="Ech1-like"/>
</dbReference>
<dbReference type="InterPro" id="IPR029045">
    <property type="entry name" value="ClpP/crotonase-like_dom_sf"/>
</dbReference>
<dbReference type="NCBIfam" id="NF004794">
    <property type="entry name" value="PRK06142.1"/>
    <property type="match status" value="1"/>
</dbReference>
<dbReference type="PANTHER" id="PTHR43149">
    <property type="entry name" value="ENOYL-COA HYDRATASE"/>
    <property type="match status" value="1"/>
</dbReference>
<evidence type="ECO:0000256" key="2">
    <source>
        <dbReference type="RuleBase" id="RU003707"/>
    </source>
</evidence>
<accession>A0ABT1YY98</accession>
<gene>
    <name evidence="3" type="ORF">NTA49_04635</name>
</gene>
<dbReference type="Gene3D" id="3.90.226.10">
    <property type="entry name" value="2-enoyl-CoA Hydratase, Chain A, domain 1"/>
    <property type="match status" value="1"/>
</dbReference>
<evidence type="ECO:0000256" key="1">
    <source>
        <dbReference type="ARBA" id="ARBA00005254"/>
    </source>
</evidence>
<dbReference type="RefSeq" id="WP_258293490.1">
    <property type="nucleotide sequence ID" value="NZ_JANKJG010000002.1"/>
</dbReference>
<organism evidence="3 4">
    <name type="scientific">Pseudosulfitobacter koreensis</name>
    <dbReference type="NCBI Taxonomy" id="2968472"/>
    <lineage>
        <taxon>Bacteria</taxon>
        <taxon>Pseudomonadati</taxon>
        <taxon>Pseudomonadota</taxon>
        <taxon>Alphaproteobacteria</taxon>
        <taxon>Rhodobacterales</taxon>
        <taxon>Roseobacteraceae</taxon>
        <taxon>Pseudosulfitobacter</taxon>
    </lineage>
</organism>
<dbReference type="CDD" id="cd06558">
    <property type="entry name" value="crotonase-like"/>
    <property type="match status" value="1"/>
</dbReference>
<keyword evidence="4" id="KW-1185">Reference proteome</keyword>
<dbReference type="InterPro" id="IPR014748">
    <property type="entry name" value="Enoyl-CoA_hydra_C"/>
</dbReference>
<dbReference type="Pfam" id="PF00378">
    <property type="entry name" value="ECH_1"/>
    <property type="match status" value="1"/>
</dbReference>
<evidence type="ECO:0000313" key="3">
    <source>
        <dbReference type="EMBL" id="MCR8825816.1"/>
    </source>
</evidence>
<reference evidence="3" key="1">
    <citation type="submission" date="2022-07" db="EMBL/GenBank/DDBJ databases">
        <title>Pseudosulfitobacter sp. strain AP-MA-4, whole genome sequence.</title>
        <authorList>
            <person name="Jiang Y."/>
        </authorList>
    </citation>
    <scope>NUCLEOTIDE SEQUENCE</scope>
    <source>
        <strain evidence="3">AP-MA-4</strain>
    </source>
</reference>
<dbReference type="EMBL" id="JANKJG010000002">
    <property type="protein sequence ID" value="MCR8825816.1"/>
    <property type="molecule type" value="Genomic_DNA"/>
</dbReference>